<keyword evidence="3" id="KW-1185">Reference proteome</keyword>
<protein>
    <submittedName>
        <fullName evidence="2">YqaJ</fullName>
    </submittedName>
</protein>
<name>A0A261FFH4_9BIFI</name>
<dbReference type="NCBIfam" id="TIGR03033">
    <property type="entry name" value="phage_rel_nuc"/>
    <property type="match status" value="1"/>
</dbReference>
<dbReference type="InterPro" id="IPR017482">
    <property type="entry name" value="Lambda-type_endonuclease"/>
</dbReference>
<dbReference type="InterPro" id="IPR019080">
    <property type="entry name" value="YqaJ_viral_recombinase"/>
</dbReference>
<evidence type="ECO:0000313" key="2">
    <source>
        <dbReference type="EMBL" id="OZG57828.1"/>
    </source>
</evidence>
<reference evidence="2 3" key="1">
    <citation type="journal article" date="2017" name="BMC Genomics">
        <title>Comparative genomic and phylogenomic analyses of the Bifidobacteriaceae family.</title>
        <authorList>
            <person name="Lugli G.A."/>
            <person name="Milani C."/>
            <person name="Turroni F."/>
            <person name="Duranti S."/>
            <person name="Mancabelli L."/>
            <person name="Mangifesta M."/>
            <person name="Ferrario C."/>
            <person name="Modesto M."/>
            <person name="Mattarelli P."/>
            <person name="Jiri K."/>
            <person name="van Sinderen D."/>
            <person name="Ventura M."/>
        </authorList>
    </citation>
    <scope>NUCLEOTIDE SEQUENCE [LARGE SCALE GENOMIC DNA]</scope>
    <source>
        <strain evidence="2 3">DSM 100201</strain>
    </source>
</reference>
<dbReference type="EMBL" id="MWWV01000006">
    <property type="protein sequence ID" value="OZG57828.1"/>
    <property type="molecule type" value="Genomic_DNA"/>
</dbReference>
<proteinExistence type="predicted"/>
<gene>
    <name evidence="2" type="ORF">BTIS_1069</name>
</gene>
<dbReference type="Pfam" id="PF09588">
    <property type="entry name" value="YqaJ"/>
    <property type="match status" value="1"/>
</dbReference>
<dbReference type="AlphaFoldDB" id="A0A261FFH4"/>
<dbReference type="SUPFAM" id="SSF52980">
    <property type="entry name" value="Restriction endonuclease-like"/>
    <property type="match status" value="1"/>
</dbReference>
<evidence type="ECO:0000313" key="3">
    <source>
        <dbReference type="Proteomes" id="UP000216444"/>
    </source>
</evidence>
<dbReference type="Proteomes" id="UP000216444">
    <property type="component" value="Unassembled WGS sequence"/>
</dbReference>
<dbReference type="Gene3D" id="3.90.320.10">
    <property type="match status" value="1"/>
</dbReference>
<sequence>MVSEKPYTVIRFTGNNATINQLWHEARNKGVGGSDVAKIMGISSFGTPKDVWDEKTGRVIPEDISDKPAILVGNALEDVVRKWFQRQHPELEVQQVHGMLRSKTRPWAQASLDGRCRVLGTKRNDPANYAVLECKTCSEFRAADWEDGVPDYYLTQVTHYLSVTGWPKAYVVVLIGNREFREFTVERDEQDIAAVDKAVDDFWHLVETNQMPQLTGTDVDRVQEQQPYPEGFEQVEDTDFDQLSALYDSYAQAESDARKSKAKIADRLKQLVGGDREGLVSPHWQVGYRTIHFKEQAARPAKPAYDQRRFYVKQLKENN</sequence>
<evidence type="ECO:0000259" key="1">
    <source>
        <dbReference type="Pfam" id="PF09588"/>
    </source>
</evidence>
<comment type="caution">
    <text evidence="2">The sequence shown here is derived from an EMBL/GenBank/DDBJ whole genome shotgun (WGS) entry which is preliminary data.</text>
</comment>
<accession>A0A261FFH4</accession>
<dbReference type="InterPro" id="IPR011604">
    <property type="entry name" value="PDDEXK-like_dom_sf"/>
</dbReference>
<organism evidence="2 3">
    <name type="scientific">Bifidobacterium tissieri</name>
    <dbReference type="NCBI Taxonomy" id="1630162"/>
    <lineage>
        <taxon>Bacteria</taxon>
        <taxon>Bacillati</taxon>
        <taxon>Actinomycetota</taxon>
        <taxon>Actinomycetes</taxon>
        <taxon>Bifidobacteriales</taxon>
        <taxon>Bifidobacteriaceae</taxon>
        <taxon>Bifidobacterium</taxon>
    </lineage>
</organism>
<dbReference type="InterPro" id="IPR011335">
    <property type="entry name" value="Restrct_endonuc-II-like"/>
</dbReference>
<dbReference type="RefSeq" id="WP_094663415.1">
    <property type="nucleotide sequence ID" value="NZ_MWWV01000006.1"/>
</dbReference>
<feature type="domain" description="YqaJ viral recombinase" evidence="1">
    <location>
        <begin position="23"/>
        <end position="165"/>
    </location>
</feature>